<keyword evidence="2" id="KW-0812">Transmembrane</keyword>
<evidence type="ECO:0000256" key="1">
    <source>
        <dbReference type="SAM" id="MobiDB-lite"/>
    </source>
</evidence>
<evidence type="ECO:0000256" key="2">
    <source>
        <dbReference type="SAM" id="Phobius"/>
    </source>
</evidence>
<feature type="transmembrane region" description="Helical" evidence="2">
    <location>
        <begin position="44"/>
        <end position="63"/>
    </location>
</feature>
<keyword evidence="2" id="KW-1133">Transmembrane helix</keyword>
<evidence type="ECO:0000313" key="4">
    <source>
        <dbReference type="Proteomes" id="UP000478417"/>
    </source>
</evidence>
<keyword evidence="2" id="KW-0472">Membrane</keyword>
<dbReference type="AlphaFoldDB" id="A0A6B2M2D7"/>
<organism evidence="3 4">
    <name type="scientific">Oceanipulchritudo coccoides</name>
    <dbReference type="NCBI Taxonomy" id="2706888"/>
    <lineage>
        <taxon>Bacteria</taxon>
        <taxon>Pseudomonadati</taxon>
        <taxon>Verrucomicrobiota</taxon>
        <taxon>Opitutia</taxon>
        <taxon>Puniceicoccales</taxon>
        <taxon>Oceanipulchritudinaceae</taxon>
        <taxon>Oceanipulchritudo</taxon>
    </lineage>
</organism>
<dbReference type="EMBL" id="JAAGNX010000002">
    <property type="protein sequence ID" value="NDV62294.1"/>
    <property type="molecule type" value="Genomic_DNA"/>
</dbReference>
<gene>
    <name evidence="3" type="ORF">G0Q06_07530</name>
</gene>
<feature type="region of interest" description="Disordered" evidence="1">
    <location>
        <begin position="108"/>
        <end position="131"/>
    </location>
</feature>
<sequence>MPFLSLRALWKGLKGNSLVFSIVFAMALLGFSLAGILRSPLKAIGLWWPLIFILPVIAIGWSAKFEKGLKLEPSFKRLLCLILILGSVVLSILLWWTKGFLNDRYADSVQPGPKFEPPREETLPRGPRHRP</sequence>
<feature type="transmembrane region" description="Helical" evidence="2">
    <location>
        <begin position="75"/>
        <end position="96"/>
    </location>
</feature>
<comment type="caution">
    <text evidence="3">The sequence shown here is derived from an EMBL/GenBank/DDBJ whole genome shotgun (WGS) entry which is preliminary data.</text>
</comment>
<protein>
    <submittedName>
        <fullName evidence="3">Uncharacterized protein</fullName>
    </submittedName>
</protein>
<name>A0A6B2M2D7_9BACT</name>
<accession>A0A6B2M2D7</accession>
<reference evidence="3 4" key="1">
    <citation type="submission" date="2020-02" db="EMBL/GenBank/DDBJ databases">
        <title>Albibacoteraceae fam. nov., the first described family within the subdivision 4 Verrucomicrobia.</title>
        <authorList>
            <person name="Xi F."/>
        </authorList>
    </citation>
    <scope>NUCLEOTIDE SEQUENCE [LARGE SCALE GENOMIC DNA]</scope>
    <source>
        <strain evidence="3 4">CK1056</strain>
    </source>
</reference>
<dbReference type="RefSeq" id="WP_163964060.1">
    <property type="nucleotide sequence ID" value="NZ_JAAGNX010000002.1"/>
</dbReference>
<proteinExistence type="predicted"/>
<dbReference type="Proteomes" id="UP000478417">
    <property type="component" value="Unassembled WGS sequence"/>
</dbReference>
<evidence type="ECO:0000313" key="3">
    <source>
        <dbReference type="EMBL" id="NDV62294.1"/>
    </source>
</evidence>
<keyword evidence="4" id="KW-1185">Reference proteome</keyword>